<feature type="coiled-coil region" evidence="1">
    <location>
        <begin position="60"/>
        <end position="94"/>
    </location>
</feature>
<accession>A0A6A4GL03</accession>
<evidence type="ECO:0000313" key="3">
    <source>
        <dbReference type="Proteomes" id="UP000799118"/>
    </source>
</evidence>
<reference evidence="2" key="1">
    <citation type="journal article" date="2019" name="Environ. Microbiol.">
        <title>Fungal ecological strategies reflected in gene transcription - a case study of two litter decomposers.</title>
        <authorList>
            <person name="Barbi F."/>
            <person name="Kohler A."/>
            <person name="Barry K."/>
            <person name="Baskaran P."/>
            <person name="Daum C."/>
            <person name="Fauchery L."/>
            <person name="Ihrmark K."/>
            <person name="Kuo A."/>
            <person name="LaButti K."/>
            <person name="Lipzen A."/>
            <person name="Morin E."/>
            <person name="Grigoriev I.V."/>
            <person name="Henrissat B."/>
            <person name="Lindahl B."/>
            <person name="Martin F."/>
        </authorList>
    </citation>
    <scope>NUCLEOTIDE SEQUENCE</scope>
    <source>
        <strain evidence="2">JB14</strain>
    </source>
</reference>
<proteinExistence type="predicted"/>
<dbReference type="OrthoDB" id="3037695at2759"/>
<dbReference type="EMBL" id="ML769926">
    <property type="protein sequence ID" value="KAE9385965.1"/>
    <property type="molecule type" value="Genomic_DNA"/>
</dbReference>
<evidence type="ECO:0000256" key="1">
    <source>
        <dbReference type="SAM" id="Coils"/>
    </source>
</evidence>
<name>A0A6A4GL03_9AGAR</name>
<protein>
    <submittedName>
        <fullName evidence="2">Uncharacterized protein</fullName>
    </submittedName>
</protein>
<keyword evidence="1" id="KW-0175">Coiled coil</keyword>
<sequence length="306" mass="33422">MTGLPSTPTQKTSAEARARCNAAIKQAYEEEVKSPARVTHQEHVEQVQQLEEVSKHTSALQELKKARARAQYMLQDAEEDLEEAYGKASESISELILPSATRSLLNATAEGLAGTFTPPNTPAKACRTAGPPAALPIVSGGCVDLFAALPTPSPKKLVLSPTKTITNSYYVVYHGRGGMQGIFDSWKSRADDYGPDCLCDGYEHRLSKKFSNANKARMYYDECLESGVLDILRDEPSSDEVLFVIKGALPGVYTKRLAFLIEGLAWRGSVVMAGNGTRAQGDAQFRQWKATGHVEVFPANSPRRHF</sequence>
<organism evidence="2 3">
    <name type="scientific">Gymnopus androsaceus JB14</name>
    <dbReference type="NCBI Taxonomy" id="1447944"/>
    <lineage>
        <taxon>Eukaryota</taxon>
        <taxon>Fungi</taxon>
        <taxon>Dikarya</taxon>
        <taxon>Basidiomycota</taxon>
        <taxon>Agaricomycotina</taxon>
        <taxon>Agaricomycetes</taxon>
        <taxon>Agaricomycetidae</taxon>
        <taxon>Agaricales</taxon>
        <taxon>Marasmiineae</taxon>
        <taxon>Omphalotaceae</taxon>
        <taxon>Gymnopus</taxon>
    </lineage>
</organism>
<keyword evidence="3" id="KW-1185">Reference proteome</keyword>
<dbReference type="AlphaFoldDB" id="A0A6A4GL03"/>
<evidence type="ECO:0000313" key="2">
    <source>
        <dbReference type="EMBL" id="KAE9385965.1"/>
    </source>
</evidence>
<gene>
    <name evidence="2" type="ORF">BT96DRAFT_949469</name>
</gene>
<dbReference type="Proteomes" id="UP000799118">
    <property type="component" value="Unassembled WGS sequence"/>
</dbReference>